<dbReference type="WBParaSite" id="nRc.2.0.1.t21899-RA">
    <property type="protein sequence ID" value="nRc.2.0.1.t21899-RA"/>
    <property type="gene ID" value="nRc.2.0.1.g21899"/>
</dbReference>
<organism evidence="2 3">
    <name type="scientific">Romanomermis culicivorax</name>
    <name type="common">Nematode worm</name>
    <dbReference type="NCBI Taxonomy" id="13658"/>
    <lineage>
        <taxon>Eukaryota</taxon>
        <taxon>Metazoa</taxon>
        <taxon>Ecdysozoa</taxon>
        <taxon>Nematoda</taxon>
        <taxon>Enoplea</taxon>
        <taxon>Dorylaimia</taxon>
        <taxon>Mermithida</taxon>
        <taxon>Mermithoidea</taxon>
        <taxon>Mermithidae</taxon>
        <taxon>Romanomermis</taxon>
    </lineage>
</organism>
<dbReference type="Proteomes" id="UP000887565">
    <property type="component" value="Unplaced"/>
</dbReference>
<keyword evidence="1" id="KW-0732">Signal</keyword>
<keyword evidence="2" id="KW-1185">Reference proteome</keyword>
<proteinExistence type="predicted"/>
<evidence type="ECO:0000313" key="3">
    <source>
        <dbReference type="WBParaSite" id="nRc.2.0.1.t21899-RA"/>
    </source>
</evidence>
<name>A0A915J841_ROMCU</name>
<reference evidence="3" key="1">
    <citation type="submission" date="2022-11" db="UniProtKB">
        <authorList>
            <consortium name="WormBaseParasite"/>
        </authorList>
    </citation>
    <scope>IDENTIFICATION</scope>
</reference>
<accession>A0A915J841</accession>
<evidence type="ECO:0000256" key="1">
    <source>
        <dbReference type="SAM" id="SignalP"/>
    </source>
</evidence>
<feature type="chain" id="PRO_5037609720" evidence="1">
    <location>
        <begin position="24"/>
        <end position="117"/>
    </location>
</feature>
<evidence type="ECO:0000313" key="2">
    <source>
        <dbReference type="Proteomes" id="UP000887565"/>
    </source>
</evidence>
<protein>
    <submittedName>
        <fullName evidence="3">Uncharacterized protein</fullName>
    </submittedName>
</protein>
<dbReference type="AlphaFoldDB" id="A0A915J841"/>
<sequence length="117" mass="12931">MTELALQALRAHLFGFTLPLSLCLRNNMCVSIGVACKHSARSPDKHVEGGDKNNFAALDNNGNTHSSMESGPLIFEIVSILKVFLDSKLFQDSFHAFLELISLCHSRIFLKIPCTLL</sequence>
<feature type="signal peptide" evidence="1">
    <location>
        <begin position="1"/>
        <end position="23"/>
    </location>
</feature>